<gene>
    <name evidence="4" type="ORF">WMY93_018234</name>
</gene>
<proteinExistence type="predicted"/>
<evidence type="ECO:0000259" key="3">
    <source>
        <dbReference type="Pfam" id="PF24871"/>
    </source>
</evidence>
<reference evidence="5" key="1">
    <citation type="submission" date="2024-04" db="EMBL/GenBank/DDBJ databases">
        <title>Salinicola lusitanus LLJ914,a marine bacterium isolated from the Okinawa Trough.</title>
        <authorList>
            <person name="Li J."/>
        </authorList>
    </citation>
    <scope>NUCLEOTIDE SEQUENCE [LARGE SCALE GENOMIC DNA]</scope>
</reference>
<organism evidence="4 5">
    <name type="scientific">Mugilogobius chulae</name>
    <name type="common">yellowstripe goby</name>
    <dbReference type="NCBI Taxonomy" id="88201"/>
    <lineage>
        <taxon>Eukaryota</taxon>
        <taxon>Metazoa</taxon>
        <taxon>Chordata</taxon>
        <taxon>Craniata</taxon>
        <taxon>Vertebrata</taxon>
        <taxon>Euteleostomi</taxon>
        <taxon>Actinopterygii</taxon>
        <taxon>Neopterygii</taxon>
        <taxon>Teleostei</taxon>
        <taxon>Neoteleostei</taxon>
        <taxon>Acanthomorphata</taxon>
        <taxon>Gobiaria</taxon>
        <taxon>Gobiiformes</taxon>
        <taxon>Gobioidei</taxon>
        <taxon>Gobiidae</taxon>
        <taxon>Gobionellinae</taxon>
        <taxon>Mugilogobius</taxon>
    </lineage>
</organism>
<dbReference type="EMBL" id="JBBPFD010000013">
    <property type="protein sequence ID" value="KAK7901465.1"/>
    <property type="molecule type" value="Genomic_DNA"/>
</dbReference>
<evidence type="ECO:0000256" key="2">
    <source>
        <dbReference type="SAM" id="Phobius"/>
    </source>
</evidence>
<dbReference type="AlphaFoldDB" id="A0AAW0NNA5"/>
<protein>
    <recommendedName>
        <fullName evidence="3">Piezo TM1-24 domain-containing protein</fullName>
    </recommendedName>
</protein>
<keyword evidence="5" id="KW-1185">Reference proteome</keyword>
<feature type="domain" description="Piezo TM1-24" evidence="3">
    <location>
        <begin position="34"/>
        <end position="64"/>
    </location>
</feature>
<dbReference type="InterPro" id="IPR056769">
    <property type="entry name" value="Piezo_TM1-24"/>
</dbReference>
<feature type="transmembrane region" description="Helical" evidence="2">
    <location>
        <begin position="33"/>
        <end position="53"/>
    </location>
</feature>
<evidence type="ECO:0000313" key="4">
    <source>
        <dbReference type="EMBL" id="KAK7901465.1"/>
    </source>
</evidence>
<evidence type="ECO:0000256" key="1">
    <source>
        <dbReference type="SAM" id="MobiDB-lite"/>
    </source>
</evidence>
<evidence type="ECO:0000313" key="5">
    <source>
        <dbReference type="Proteomes" id="UP001460270"/>
    </source>
</evidence>
<accession>A0AAW0NNA5</accession>
<sequence>METKIKESQDRDKTKTIEGQDQGKTETFIACLFRYNVLSLVYFLYLLLLPWFLCPNKHTIKGKISPSDSRARTGSGGGVSDRSILLK</sequence>
<name>A0AAW0NNA5_9GOBI</name>
<keyword evidence="2" id="KW-1133">Transmembrane helix</keyword>
<feature type="region of interest" description="Disordered" evidence="1">
    <location>
        <begin position="60"/>
        <end position="87"/>
    </location>
</feature>
<dbReference type="Proteomes" id="UP001460270">
    <property type="component" value="Unassembled WGS sequence"/>
</dbReference>
<keyword evidence="2" id="KW-0812">Transmembrane</keyword>
<dbReference type="Pfam" id="PF24871">
    <property type="entry name" value="Piezo_TM1-24"/>
    <property type="match status" value="1"/>
</dbReference>
<comment type="caution">
    <text evidence="4">The sequence shown here is derived from an EMBL/GenBank/DDBJ whole genome shotgun (WGS) entry which is preliminary data.</text>
</comment>
<keyword evidence="2" id="KW-0472">Membrane</keyword>